<sequence length="464" mass="50853">MMMTNCLQQSVCAEATAMQAMELHRRNSGGGGDQSIGKSGRDDGSATEYNDDRVQPTSGGRLNGSAERPLKFSIDNILRPEFGGGTGSLATSGGSPPTVFNPYDHHHRHYHPHLHNLQQQQQQQHLHLNHIDRLNHLNYQLHHLSQLSHNAATVAVNANTAVRAAATAINDSAGPASSDHEKSNSSRRSSSSSTVEPLSSPIDLSCSDSQTCANPANSITASTTTVAAAAAHATANATHVTTSTGSIDAAINAVADKEGSQQWPAWVYCTRYSDRPSSESAEKPENSTTCMDNTINDDIMKIPKSKNSTNIQSKSAEKPENSTTCMGNTINDDIMKILKPENVQSRRSPRTRRVKKKDKQQQDEKRPRTAFSGDQLARLKKEFTENRYLTERRRQELANELGLNEAQIKIWFQNKRAKIKKASGTKNPLALQLMAQGLYNHSTVMVTKEEEEQMAAAQAMEIND</sequence>
<evidence type="ECO:0000259" key="10">
    <source>
        <dbReference type="PROSITE" id="PS50071"/>
    </source>
</evidence>
<feature type="region of interest" description="Disordered" evidence="9">
    <location>
        <begin position="25"/>
        <end position="68"/>
    </location>
</feature>
<evidence type="ECO:0000256" key="2">
    <source>
        <dbReference type="ARBA" id="ARBA00022473"/>
    </source>
</evidence>
<dbReference type="InterPro" id="IPR017970">
    <property type="entry name" value="Homeobox_CS"/>
</dbReference>
<dbReference type="InterPro" id="IPR009057">
    <property type="entry name" value="Homeodomain-like_sf"/>
</dbReference>
<dbReference type="OrthoDB" id="6602708at2759"/>
<evidence type="ECO:0000256" key="8">
    <source>
        <dbReference type="RuleBase" id="RU510713"/>
    </source>
</evidence>
<dbReference type="InterPro" id="IPR050720">
    <property type="entry name" value="Engrailed_Homeobox_TFs"/>
</dbReference>
<evidence type="ECO:0000256" key="1">
    <source>
        <dbReference type="ARBA" id="ARBA00004123"/>
    </source>
</evidence>
<dbReference type="PRINTS" id="PR00024">
    <property type="entry name" value="HOMEOBOX"/>
</dbReference>
<dbReference type="CDD" id="cd00086">
    <property type="entry name" value="homeodomain"/>
    <property type="match status" value="1"/>
</dbReference>
<dbReference type="InterPro" id="IPR000747">
    <property type="entry name" value="HD_engrailed"/>
</dbReference>
<feature type="region of interest" description="Disordered" evidence="9">
    <location>
        <begin position="275"/>
        <end position="328"/>
    </location>
</feature>
<dbReference type="InterPro" id="IPR000047">
    <property type="entry name" value="HTH_motif"/>
</dbReference>
<comment type="subcellular location">
    <subcellularLocation>
        <location evidence="1 6 7">Nucleus</location>
    </subcellularLocation>
</comment>
<dbReference type="SMART" id="SM00389">
    <property type="entry name" value="HOX"/>
    <property type="match status" value="1"/>
</dbReference>
<feature type="compositionally biased region" description="Polar residues" evidence="9">
    <location>
        <begin position="305"/>
        <end position="314"/>
    </location>
</feature>
<gene>
    <name evidence="11" type="primary">HME60</name>
</gene>
<dbReference type="PRINTS" id="PR00026">
    <property type="entry name" value="ENGRAILED"/>
</dbReference>
<dbReference type="AlphaFoldDB" id="A0A2H8TQ20"/>
<dbReference type="InterPro" id="IPR019549">
    <property type="entry name" value="Homeobox-engrailed_C-terminal"/>
</dbReference>
<feature type="region of interest" description="Disordered" evidence="9">
    <location>
        <begin position="171"/>
        <end position="202"/>
    </location>
</feature>
<dbReference type="Pfam" id="PF10525">
    <property type="entry name" value="Engrail_1_C_sig"/>
    <property type="match status" value="1"/>
</dbReference>
<comment type="similarity">
    <text evidence="8">Belongs to the Engrailed homeobox family.</text>
</comment>
<keyword evidence="2" id="KW-0217">Developmental protein</keyword>
<evidence type="ECO:0000256" key="7">
    <source>
        <dbReference type="RuleBase" id="RU000682"/>
    </source>
</evidence>
<evidence type="ECO:0000313" key="11">
    <source>
        <dbReference type="EMBL" id="MBW16099.1"/>
    </source>
</evidence>
<feature type="compositionally biased region" description="Low complexity" evidence="9">
    <location>
        <begin position="186"/>
        <end position="200"/>
    </location>
</feature>
<dbReference type="PANTHER" id="PTHR24341">
    <property type="entry name" value="HOMEOBOX PROTEIN ENGRAILED"/>
    <property type="match status" value="1"/>
</dbReference>
<evidence type="ECO:0000256" key="3">
    <source>
        <dbReference type="ARBA" id="ARBA00023125"/>
    </source>
</evidence>
<organism evidence="11">
    <name type="scientific">Melanaphis sacchari</name>
    <dbReference type="NCBI Taxonomy" id="742174"/>
    <lineage>
        <taxon>Eukaryota</taxon>
        <taxon>Metazoa</taxon>
        <taxon>Ecdysozoa</taxon>
        <taxon>Arthropoda</taxon>
        <taxon>Hexapoda</taxon>
        <taxon>Insecta</taxon>
        <taxon>Pterygota</taxon>
        <taxon>Neoptera</taxon>
        <taxon>Paraneoptera</taxon>
        <taxon>Hemiptera</taxon>
        <taxon>Sternorrhyncha</taxon>
        <taxon>Aphidomorpha</taxon>
        <taxon>Aphidoidea</taxon>
        <taxon>Aphididae</taxon>
        <taxon>Aphidini</taxon>
        <taxon>Melanaphis</taxon>
    </lineage>
</organism>
<feature type="compositionally biased region" description="Polar residues" evidence="9">
    <location>
        <begin position="286"/>
        <end position="296"/>
    </location>
</feature>
<proteinExistence type="inferred from homology"/>
<dbReference type="InterPro" id="IPR001356">
    <property type="entry name" value="HD"/>
</dbReference>
<feature type="domain" description="Homeobox" evidence="10">
    <location>
        <begin position="362"/>
        <end position="422"/>
    </location>
</feature>
<protein>
    <recommendedName>
        <fullName evidence="8">Homeobox protein engrailed-like</fullName>
    </recommendedName>
</protein>
<dbReference type="Pfam" id="PF00046">
    <property type="entry name" value="Homeodomain"/>
    <property type="match status" value="1"/>
</dbReference>
<dbReference type="PROSITE" id="PS00033">
    <property type="entry name" value="ENGRAILED"/>
    <property type="match status" value="1"/>
</dbReference>
<dbReference type="PROSITE" id="PS00027">
    <property type="entry name" value="HOMEOBOX_1"/>
    <property type="match status" value="1"/>
</dbReference>
<feature type="compositionally biased region" description="Basic and acidic residues" evidence="9">
    <location>
        <begin position="39"/>
        <end position="54"/>
    </location>
</feature>
<dbReference type="InterPro" id="IPR019737">
    <property type="entry name" value="Homeobox-engrailed_CS"/>
</dbReference>
<feature type="compositionally biased region" description="Basic and acidic residues" evidence="9">
    <location>
        <begin position="275"/>
        <end position="285"/>
    </location>
</feature>
<reference evidence="11" key="1">
    <citation type="submission" date="2017-10" db="EMBL/GenBank/DDBJ databases">
        <title>Transcriptome Assembly of Sugarcane Aphid Adults.</title>
        <authorList>
            <person name="Scully E.D."/>
            <person name="Palmer N.A."/>
            <person name="Geib S.M."/>
            <person name="Sarath G."/>
            <person name="Sattler S.E."/>
        </authorList>
    </citation>
    <scope>NUCLEOTIDE SEQUENCE</scope>
    <source>
        <tissue evidence="11">Whole body</tissue>
    </source>
</reference>
<name>A0A2H8TQ20_9HEMI</name>
<dbReference type="PRINTS" id="PR00031">
    <property type="entry name" value="HTHREPRESSR"/>
</dbReference>
<feature type="region of interest" description="Disordered" evidence="9">
    <location>
        <begin position="340"/>
        <end position="370"/>
    </location>
</feature>
<dbReference type="SUPFAM" id="SSF46689">
    <property type="entry name" value="Homeodomain-like"/>
    <property type="match status" value="1"/>
</dbReference>
<feature type="compositionally biased region" description="Basic residues" evidence="9">
    <location>
        <begin position="347"/>
        <end position="358"/>
    </location>
</feature>
<evidence type="ECO:0000256" key="5">
    <source>
        <dbReference type="ARBA" id="ARBA00023242"/>
    </source>
</evidence>
<dbReference type="GO" id="GO:0030182">
    <property type="term" value="P:neuron differentiation"/>
    <property type="evidence" value="ECO:0007669"/>
    <property type="project" value="TreeGrafter"/>
</dbReference>
<keyword evidence="3 6" id="KW-0238">DNA-binding</keyword>
<dbReference type="PROSITE" id="PS50071">
    <property type="entry name" value="HOMEOBOX_2"/>
    <property type="match status" value="1"/>
</dbReference>
<evidence type="ECO:0000256" key="4">
    <source>
        <dbReference type="ARBA" id="ARBA00023155"/>
    </source>
</evidence>
<dbReference type="GO" id="GO:0000981">
    <property type="term" value="F:DNA-binding transcription factor activity, RNA polymerase II-specific"/>
    <property type="evidence" value="ECO:0007669"/>
    <property type="project" value="InterPro"/>
</dbReference>
<dbReference type="EMBL" id="GFXV01004294">
    <property type="protein sequence ID" value="MBW16099.1"/>
    <property type="molecule type" value="Transcribed_RNA"/>
</dbReference>
<dbReference type="FunFam" id="1.10.10.60:FF:000345">
    <property type="entry name" value="Homeobox protein engrailed-like"/>
    <property type="match status" value="1"/>
</dbReference>
<dbReference type="InterPro" id="IPR020479">
    <property type="entry name" value="HD_metazoa"/>
</dbReference>
<dbReference type="Gene3D" id="1.10.10.60">
    <property type="entry name" value="Homeodomain-like"/>
    <property type="match status" value="1"/>
</dbReference>
<feature type="DNA-binding region" description="Homeobox" evidence="6">
    <location>
        <begin position="364"/>
        <end position="423"/>
    </location>
</feature>
<evidence type="ECO:0000256" key="9">
    <source>
        <dbReference type="SAM" id="MobiDB-lite"/>
    </source>
</evidence>
<dbReference type="GO" id="GO:0000978">
    <property type="term" value="F:RNA polymerase II cis-regulatory region sequence-specific DNA binding"/>
    <property type="evidence" value="ECO:0007669"/>
    <property type="project" value="TreeGrafter"/>
</dbReference>
<keyword evidence="5 6" id="KW-0539">Nucleus</keyword>
<evidence type="ECO:0000256" key="6">
    <source>
        <dbReference type="PROSITE-ProRule" id="PRU00108"/>
    </source>
</evidence>
<keyword evidence="4 6" id="KW-0371">Homeobox</keyword>
<dbReference type="GO" id="GO:0005634">
    <property type="term" value="C:nucleus"/>
    <property type="evidence" value="ECO:0007669"/>
    <property type="project" value="UniProtKB-SubCell"/>
</dbReference>
<accession>A0A2H8TQ20</accession>
<dbReference type="PANTHER" id="PTHR24341:SF6">
    <property type="entry name" value="HOMEOBOX PROTEIN INVECTED"/>
    <property type="match status" value="1"/>
</dbReference>